<accession>A0AAD1DKS9</accession>
<evidence type="ECO:0000313" key="2">
    <source>
        <dbReference type="EMBL" id="AZA86597.1"/>
    </source>
</evidence>
<proteinExistence type="predicted"/>
<evidence type="ECO:0000313" key="4">
    <source>
        <dbReference type="Proteomes" id="UP000274073"/>
    </source>
</evidence>
<keyword evidence="5" id="KW-1185">Reference proteome</keyword>
<feature type="signal peptide" evidence="1">
    <location>
        <begin position="1"/>
        <end position="19"/>
    </location>
</feature>
<dbReference type="EMBL" id="CP033912">
    <property type="protein sequence ID" value="AZA95009.1"/>
    <property type="molecule type" value="Genomic_DNA"/>
</dbReference>
<protein>
    <submittedName>
        <fullName evidence="2">Uncharacterized protein</fullName>
    </submittedName>
</protein>
<evidence type="ECO:0000313" key="3">
    <source>
        <dbReference type="EMBL" id="AZA95009.1"/>
    </source>
</evidence>
<dbReference type="Proteomes" id="UP000274073">
    <property type="component" value="Chromosome"/>
</dbReference>
<evidence type="ECO:0000313" key="5">
    <source>
        <dbReference type="Proteomes" id="UP000281741"/>
    </source>
</evidence>
<dbReference type="RefSeq" id="WP_066441310.1">
    <property type="nucleotide sequence ID" value="NZ_CP033912.1"/>
</dbReference>
<organism evidence="2 4">
    <name type="scientific">Chryseobacterium shandongense</name>
    <dbReference type="NCBI Taxonomy" id="1493872"/>
    <lineage>
        <taxon>Bacteria</taxon>
        <taxon>Pseudomonadati</taxon>
        <taxon>Bacteroidota</taxon>
        <taxon>Flavobacteriia</taxon>
        <taxon>Flavobacteriales</taxon>
        <taxon>Weeksellaceae</taxon>
        <taxon>Chryseobacterium group</taxon>
        <taxon>Chryseobacterium</taxon>
    </lineage>
</organism>
<dbReference type="EMBL" id="CP033915">
    <property type="protein sequence ID" value="AZA86597.1"/>
    <property type="molecule type" value="Genomic_DNA"/>
</dbReference>
<sequence>MKKQFFLFFALLAFSFHYCNDNNIFYKNNLKEIKTNTVIIKKEYNSKVYDLKVTVGESFLGKLSSLSIEVFGNDKSLEKALLANREKINQNIQNIISNANSVRTFAVGPVSTVGNCLSRCTSTWHCYDKPTEAGTALCALDCALECSGA</sequence>
<gene>
    <name evidence="2" type="ORF">EG349_07265</name>
    <name evidence="3" type="ORF">EG353_05280</name>
</gene>
<evidence type="ECO:0000256" key="1">
    <source>
        <dbReference type="SAM" id="SignalP"/>
    </source>
</evidence>
<dbReference type="Proteomes" id="UP000281741">
    <property type="component" value="Chromosome"/>
</dbReference>
<name>A0AAD1DKS9_9FLAO</name>
<reference evidence="4 5" key="1">
    <citation type="submission" date="2018-11" db="EMBL/GenBank/DDBJ databases">
        <title>Proposal to divide the Flavobacteriaceae and reorganize its genera based on Amino Acid Identity values calculated from whole genome sequences.</title>
        <authorList>
            <person name="Nicholson A.C."/>
            <person name="Gulvik C.A."/>
            <person name="Whitney A.M."/>
            <person name="Humrighouse B.W."/>
            <person name="Bell M."/>
            <person name="Holmes B."/>
            <person name="Steigerwalt A.G."/>
            <person name="Villarma A."/>
            <person name="Sheth M."/>
            <person name="Batra D."/>
            <person name="Pryor J."/>
            <person name="Bernardet J.-F."/>
            <person name="Hugo C."/>
            <person name="Kampfer P."/>
            <person name="Newman J."/>
            <person name="McQuiston J.R."/>
        </authorList>
    </citation>
    <scope>NUCLEOTIDE SEQUENCE [LARGE SCALE GENOMIC DNA]</scope>
    <source>
        <strain evidence="2 4">G0207</strain>
        <strain evidence="3 5">H5143</strain>
    </source>
</reference>
<feature type="chain" id="PRO_5042149410" evidence="1">
    <location>
        <begin position="20"/>
        <end position="149"/>
    </location>
</feature>
<keyword evidence="1" id="KW-0732">Signal</keyword>
<dbReference type="AlphaFoldDB" id="A0AAD1DKS9"/>